<keyword evidence="12 16" id="KW-0472">Membrane</keyword>
<keyword evidence="9 19" id="KW-0418">Kinase</keyword>
<keyword evidence="10" id="KW-0067">ATP-binding</keyword>
<feature type="domain" description="Gnk2-homologous" evidence="18">
    <location>
        <begin position="1"/>
        <end position="45"/>
    </location>
</feature>
<keyword evidence="6" id="KW-0732">Signal</keyword>
<evidence type="ECO:0000256" key="11">
    <source>
        <dbReference type="ARBA" id="ARBA00022989"/>
    </source>
</evidence>
<accession>W9SB78</accession>
<dbReference type="InterPro" id="IPR000719">
    <property type="entry name" value="Prot_kinase_dom"/>
</dbReference>
<reference evidence="20" key="1">
    <citation type="submission" date="2013-01" db="EMBL/GenBank/DDBJ databases">
        <title>Draft Genome Sequence of a Mulberry Tree, Morus notabilis C.K. Schneid.</title>
        <authorList>
            <person name="He N."/>
            <person name="Zhao S."/>
        </authorList>
    </citation>
    <scope>NUCLEOTIDE SEQUENCE</scope>
</reference>
<feature type="transmembrane region" description="Helical" evidence="16">
    <location>
        <begin position="81"/>
        <end position="99"/>
    </location>
</feature>
<keyword evidence="13 19" id="KW-0675">Receptor</keyword>
<evidence type="ECO:0000256" key="3">
    <source>
        <dbReference type="ARBA" id="ARBA00022527"/>
    </source>
</evidence>
<evidence type="ECO:0000256" key="7">
    <source>
        <dbReference type="ARBA" id="ARBA00022737"/>
    </source>
</evidence>
<dbReference type="GO" id="GO:0005886">
    <property type="term" value="C:plasma membrane"/>
    <property type="evidence" value="ECO:0007669"/>
    <property type="project" value="TreeGrafter"/>
</dbReference>
<dbReference type="GO" id="GO:0004674">
    <property type="term" value="F:protein serine/threonine kinase activity"/>
    <property type="evidence" value="ECO:0007669"/>
    <property type="project" value="UniProtKB-KW"/>
</dbReference>
<dbReference type="GO" id="GO:0005524">
    <property type="term" value="F:ATP binding"/>
    <property type="evidence" value="ECO:0007669"/>
    <property type="project" value="UniProtKB-KW"/>
</dbReference>
<dbReference type="Pfam" id="PF07714">
    <property type="entry name" value="PK_Tyr_Ser-Thr"/>
    <property type="match status" value="1"/>
</dbReference>
<name>W9SB78_9ROSA</name>
<evidence type="ECO:0000256" key="4">
    <source>
        <dbReference type="ARBA" id="ARBA00022679"/>
    </source>
</evidence>
<evidence type="ECO:0000256" key="9">
    <source>
        <dbReference type="ARBA" id="ARBA00022777"/>
    </source>
</evidence>
<dbReference type="SUPFAM" id="SSF56112">
    <property type="entry name" value="Protein kinase-like (PK-like)"/>
    <property type="match status" value="1"/>
</dbReference>
<dbReference type="Gene3D" id="3.30.430.20">
    <property type="entry name" value="Gnk2 domain, C-X8-C-X2-C motif"/>
    <property type="match status" value="1"/>
</dbReference>
<evidence type="ECO:0000256" key="14">
    <source>
        <dbReference type="ARBA" id="ARBA00047899"/>
    </source>
</evidence>
<keyword evidence="8" id="KW-0547">Nucleotide-binding</keyword>
<protein>
    <recommendedName>
        <fullName evidence="2">non-specific serine/threonine protein kinase</fullName>
        <ecNumber evidence="2">2.7.11.1</ecNumber>
    </recommendedName>
</protein>
<keyword evidence="11 16" id="KW-1133">Transmembrane helix</keyword>
<dbReference type="InterPro" id="IPR002902">
    <property type="entry name" value="GNK2"/>
</dbReference>
<feature type="domain" description="Protein kinase" evidence="17">
    <location>
        <begin position="141"/>
        <end position="393"/>
    </location>
</feature>
<evidence type="ECO:0000256" key="15">
    <source>
        <dbReference type="ARBA" id="ARBA00048679"/>
    </source>
</evidence>
<keyword evidence="4" id="KW-0808">Transferase</keyword>
<evidence type="ECO:0000259" key="18">
    <source>
        <dbReference type="PROSITE" id="PS51473"/>
    </source>
</evidence>
<dbReference type="PROSITE" id="PS50011">
    <property type="entry name" value="PROTEIN_KINASE_DOM"/>
    <property type="match status" value="1"/>
</dbReference>
<organism evidence="19 20">
    <name type="scientific">Morus notabilis</name>
    <dbReference type="NCBI Taxonomy" id="981085"/>
    <lineage>
        <taxon>Eukaryota</taxon>
        <taxon>Viridiplantae</taxon>
        <taxon>Streptophyta</taxon>
        <taxon>Embryophyta</taxon>
        <taxon>Tracheophyta</taxon>
        <taxon>Spermatophyta</taxon>
        <taxon>Magnoliopsida</taxon>
        <taxon>eudicotyledons</taxon>
        <taxon>Gunneridae</taxon>
        <taxon>Pentapetalae</taxon>
        <taxon>rosids</taxon>
        <taxon>fabids</taxon>
        <taxon>Rosales</taxon>
        <taxon>Moraceae</taxon>
        <taxon>Moreae</taxon>
        <taxon>Morus</taxon>
    </lineage>
</organism>
<evidence type="ECO:0000256" key="12">
    <source>
        <dbReference type="ARBA" id="ARBA00023136"/>
    </source>
</evidence>
<evidence type="ECO:0000256" key="16">
    <source>
        <dbReference type="SAM" id="Phobius"/>
    </source>
</evidence>
<comment type="catalytic activity">
    <reaction evidence="14">
        <text>L-threonyl-[protein] + ATP = O-phospho-L-threonyl-[protein] + ADP + H(+)</text>
        <dbReference type="Rhea" id="RHEA:46608"/>
        <dbReference type="Rhea" id="RHEA-COMP:11060"/>
        <dbReference type="Rhea" id="RHEA-COMP:11605"/>
        <dbReference type="ChEBI" id="CHEBI:15378"/>
        <dbReference type="ChEBI" id="CHEBI:30013"/>
        <dbReference type="ChEBI" id="CHEBI:30616"/>
        <dbReference type="ChEBI" id="CHEBI:61977"/>
        <dbReference type="ChEBI" id="CHEBI:456216"/>
        <dbReference type="EC" id="2.7.11.1"/>
    </reaction>
</comment>
<dbReference type="PROSITE" id="PS51473">
    <property type="entry name" value="GNK2"/>
    <property type="match status" value="1"/>
</dbReference>
<evidence type="ECO:0000256" key="8">
    <source>
        <dbReference type="ARBA" id="ARBA00022741"/>
    </source>
</evidence>
<dbReference type="EC" id="2.7.11.1" evidence="2"/>
<dbReference type="Proteomes" id="UP000030645">
    <property type="component" value="Unassembled WGS sequence"/>
</dbReference>
<gene>
    <name evidence="19" type="ORF">L484_006693</name>
</gene>
<dbReference type="Pfam" id="PF00069">
    <property type="entry name" value="Pkinase"/>
    <property type="match status" value="1"/>
</dbReference>
<evidence type="ECO:0000313" key="20">
    <source>
        <dbReference type="Proteomes" id="UP000030645"/>
    </source>
</evidence>
<dbReference type="InterPro" id="IPR038408">
    <property type="entry name" value="GNK2_sf"/>
</dbReference>
<dbReference type="EMBL" id="KE346349">
    <property type="protein sequence ID" value="EXC34338.1"/>
    <property type="molecule type" value="Genomic_DNA"/>
</dbReference>
<dbReference type="FunFam" id="1.10.510.10:FF:001023">
    <property type="entry name" value="Os07g0541700 protein"/>
    <property type="match status" value="1"/>
</dbReference>
<keyword evidence="5 16" id="KW-0812">Transmembrane</keyword>
<evidence type="ECO:0000256" key="6">
    <source>
        <dbReference type="ARBA" id="ARBA00022729"/>
    </source>
</evidence>
<keyword evidence="3" id="KW-0723">Serine/threonine-protein kinase</keyword>
<dbReference type="CDD" id="cd23509">
    <property type="entry name" value="Gnk2-like"/>
    <property type="match status" value="1"/>
</dbReference>
<evidence type="ECO:0000256" key="5">
    <source>
        <dbReference type="ARBA" id="ARBA00022692"/>
    </source>
</evidence>
<dbReference type="AlphaFoldDB" id="W9SB78"/>
<comment type="catalytic activity">
    <reaction evidence="15">
        <text>L-seryl-[protein] + ATP = O-phospho-L-seryl-[protein] + ADP + H(+)</text>
        <dbReference type="Rhea" id="RHEA:17989"/>
        <dbReference type="Rhea" id="RHEA-COMP:9863"/>
        <dbReference type="Rhea" id="RHEA-COMP:11604"/>
        <dbReference type="ChEBI" id="CHEBI:15378"/>
        <dbReference type="ChEBI" id="CHEBI:29999"/>
        <dbReference type="ChEBI" id="CHEBI:30616"/>
        <dbReference type="ChEBI" id="CHEBI:83421"/>
        <dbReference type="ChEBI" id="CHEBI:456216"/>
        <dbReference type="EC" id="2.7.11.1"/>
    </reaction>
</comment>
<evidence type="ECO:0000256" key="13">
    <source>
        <dbReference type="ARBA" id="ARBA00023170"/>
    </source>
</evidence>
<dbReference type="Gene3D" id="1.10.510.10">
    <property type="entry name" value="Transferase(Phosphotransferase) domain 1"/>
    <property type="match status" value="1"/>
</dbReference>
<keyword evidence="20" id="KW-1185">Reference proteome</keyword>
<evidence type="ECO:0000256" key="10">
    <source>
        <dbReference type="ARBA" id="ARBA00022840"/>
    </source>
</evidence>
<sequence length="452" mass="50700">MPDLSPLDCKNCLDEAFGDIPRYYVSIGGRVVTPSCNFRYEVYLFYGHAYDAPPATQPPPPPLTEAGATIGKKSNTSGNSIIVVATAATAVLIISLGVYSRVKKSYKKVEDRPSSEAAEEIECAKCMRFDFSTIRLATNNFSEENKIGRSMVGLVYRGRLHDGQKISVKRFYQHDSYRDYFKNEVKLATKLQHRNLVKLLGFCLQGSERRSNIIRGITRGLLYLHEDSGLTIIHRDIRARKILLDEELNPKILGFGRAKLFGADQTEEASNFPQMWTSLKGYLAPEFFQLGGLINSVKIDVFSFGVLLLEIVTGQKYTPLYHDKTLEPALISTVWRNWMEGTALNLVDPQIIDGNESEIVRCIQIGLLCIQENKFSRPTMNSVVLMLNCNCFSLPVPSRPGYFQESTRNELNGSSSSSDILNSEVIDQSDDHFKCQFLEGSTSEPHSNEYGP</sequence>
<dbReference type="PANTHER" id="PTHR27002:SF181">
    <property type="entry name" value="RECEPTOR-LIKE SERINE_THREONINE-PROTEIN KINASE"/>
    <property type="match status" value="1"/>
</dbReference>
<keyword evidence="7" id="KW-0677">Repeat</keyword>
<dbReference type="InterPro" id="IPR011009">
    <property type="entry name" value="Kinase-like_dom_sf"/>
</dbReference>
<comment type="subcellular location">
    <subcellularLocation>
        <location evidence="1">Membrane</location>
        <topology evidence="1">Single-pass membrane protein</topology>
    </subcellularLocation>
</comment>
<dbReference type="PANTHER" id="PTHR27002">
    <property type="entry name" value="RECEPTOR-LIKE SERINE/THREONINE-PROTEIN KINASE SD1-8"/>
    <property type="match status" value="1"/>
</dbReference>
<proteinExistence type="predicted"/>
<evidence type="ECO:0000256" key="2">
    <source>
        <dbReference type="ARBA" id="ARBA00012513"/>
    </source>
</evidence>
<evidence type="ECO:0000256" key="1">
    <source>
        <dbReference type="ARBA" id="ARBA00004167"/>
    </source>
</evidence>
<dbReference type="Gene3D" id="3.30.200.20">
    <property type="entry name" value="Phosphorylase Kinase, domain 1"/>
    <property type="match status" value="1"/>
</dbReference>
<evidence type="ECO:0000259" key="17">
    <source>
        <dbReference type="PROSITE" id="PS50011"/>
    </source>
</evidence>
<evidence type="ECO:0000313" key="19">
    <source>
        <dbReference type="EMBL" id="EXC34338.1"/>
    </source>
</evidence>
<dbReference type="InterPro" id="IPR001245">
    <property type="entry name" value="Ser-Thr/Tyr_kinase_cat_dom"/>
</dbReference>